<proteinExistence type="predicted"/>
<evidence type="ECO:0000313" key="2">
    <source>
        <dbReference type="Proteomes" id="UP001202961"/>
    </source>
</evidence>
<protein>
    <submittedName>
        <fullName evidence="1">Uncharacterized protein</fullName>
    </submittedName>
</protein>
<dbReference type="Proteomes" id="UP001202961">
    <property type="component" value="Unassembled WGS sequence"/>
</dbReference>
<reference evidence="1 2" key="1">
    <citation type="journal article" date="2022" name="Syst. Appl. Microbiol.">
        <title>Rhodopirellula aestuarii sp. nov., a novel member of the genus Rhodopirellula isolated from brackish sediments collected in the Tagus River estuary, Portugal.</title>
        <authorList>
            <person name="Vitorino I.R."/>
            <person name="Klimek D."/>
            <person name="Calusinska M."/>
            <person name="Lobo-da-Cunha A."/>
            <person name="Vasconcelos V."/>
            <person name="Lage O.M."/>
        </authorList>
    </citation>
    <scope>NUCLEOTIDE SEQUENCE [LARGE SCALE GENOMIC DNA]</scope>
    <source>
        <strain evidence="1 2">ICT_H3.1</strain>
    </source>
</reference>
<name>A0ABT0U1A7_9BACT</name>
<accession>A0ABT0U1A7</accession>
<comment type="caution">
    <text evidence="1">The sequence shown here is derived from an EMBL/GenBank/DDBJ whole genome shotgun (WGS) entry which is preliminary data.</text>
</comment>
<keyword evidence="2" id="KW-1185">Reference proteome</keyword>
<organism evidence="1 2">
    <name type="scientific">Aporhodopirellula aestuarii</name>
    <dbReference type="NCBI Taxonomy" id="2950107"/>
    <lineage>
        <taxon>Bacteria</taxon>
        <taxon>Pseudomonadati</taxon>
        <taxon>Planctomycetota</taxon>
        <taxon>Planctomycetia</taxon>
        <taxon>Pirellulales</taxon>
        <taxon>Pirellulaceae</taxon>
        <taxon>Aporhodopirellula</taxon>
    </lineage>
</organism>
<dbReference type="RefSeq" id="WP_250928303.1">
    <property type="nucleotide sequence ID" value="NZ_JAMQBK010000024.1"/>
</dbReference>
<dbReference type="EMBL" id="JAMQBK010000024">
    <property type="protein sequence ID" value="MCM2370635.1"/>
    <property type="molecule type" value="Genomic_DNA"/>
</dbReference>
<evidence type="ECO:0000313" key="1">
    <source>
        <dbReference type="EMBL" id="MCM2370635.1"/>
    </source>
</evidence>
<gene>
    <name evidence="1" type="ORF">NB063_08335</name>
</gene>
<sequence length="138" mass="15318">MAIDQQTELDIRSIKCSLGMDILRAKTPPMVRTELWSCPLANNLTRMKMLQSGIEGSRDVRSMSFTRSLVLLGTSWLLFGARGVNESLVELGQAQPLDELVGHREGRIEPRASKRRPKVLKLSTLPRAAYQAQLGSVA</sequence>